<dbReference type="AlphaFoldDB" id="A0A059F373"/>
<sequence>MLLFLLKISCRVKYISESFYNPIFAEPLIFKRTILKETTTELDEHCIRERLYIRPAYDHEMYLGLDVDDYIEATPGKPIGGNIKLIKTKDSGYFMYVDNKQVCHKENAKLKFCSSEPNLTSIIQFIKKDDNWLISSGKDTSSHSACLTLLPEFEKDKLEFRFCDGSHLQLFNITRYPNMREKKFENKPKEFDVLKNKLFNHG</sequence>
<evidence type="ECO:0000313" key="1">
    <source>
        <dbReference type="EMBL" id="KCZ81449.1"/>
    </source>
</evidence>
<evidence type="ECO:0000313" key="2">
    <source>
        <dbReference type="Proteomes" id="UP000030655"/>
    </source>
</evidence>
<reference evidence="2" key="1">
    <citation type="submission" date="2013-02" db="EMBL/GenBank/DDBJ databases">
        <authorList>
            <consortium name="The Broad Institute Genome Sequencing Platform"/>
            <person name="Cuomo C."/>
            <person name="Becnel J."/>
            <person name="Sanscrainte N."/>
            <person name="Walker B."/>
            <person name="Young S.K."/>
            <person name="Zeng Q."/>
            <person name="Gargeya S."/>
            <person name="Fitzgerald M."/>
            <person name="Haas B."/>
            <person name="Abouelleil A."/>
            <person name="Alvarado L."/>
            <person name="Arachchi H.M."/>
            <person name="Berlin A.M."/>
            <person name="Chapman S.B."/>
            <person name="Dewar J."/>
            <person name="Goldberg J."/>
            <person name="Griggs A."/>
            <person name="Gujja S."/>
            <person name="Hansen M."/>
            <person name="Howarth C."/>
            <person name="Imamovic A."/>
            <person name="Larimer J."/>
            <person name="McCowan C."/>
            <person name="Murphy C."/>
            <person name="Neiman D."/>
            <person name="Pearson M."/>
            <person name="Priest M."/>
            <person name="Roberts A."/>
            <person name="Saif S."/>
            <person name="Shea T."/>
            <person name="Sisk P."/>
            <person name="Sykes S."/>
            <person name="Wortman J."/>
            <person name="Nusbaum C."/>
            <person name="Birren B."/>
        </authorList>
    </citation>
    <scope>NUCLEOTIDE SEQUENCE [LARGE SCALE GENOMIC DNA]</scope>
    <source>
        <strain evidence="2">PRA339</strain>
    </source>
</reference>
<gene>
    <name evidence="1" type="ORF">H312_01121</name>
</gene>
<protein>
    <submittedName>
        <fullName evidence="1">Uncharacterized protein</fullName>
    </submittedName>
</protein>
<dbReference type="EMBL" id="KK365142">
    <property type="protein sequence ID" value="KCZ81449.1"/>
    <property type="molecule type" value="Genomic_DNA"/>
</dbReference>
<name>A0A059F373_9MICR</name>
<organism evidence="1 2">
    <name type="scientific">Anncaliia algerae PRA339</name>
    <dbReference type="NCBI Taxonomy" id="1288291"/>
    <lineage>
        <taxon>Eukaryota</taxon>
        <taxon>Fungi</taxon>
        <taxon>Fungi incertae sedis</taxon>
        <taxon>Microsporidia</taxon>
        <taxon>Tubulinosematoidea</taxon>
        <taxon>Tubulinosematidae</taxon>
        <taxon>Anncaliia</taxon>
    </lineage>
</organism>
<keyword evidence="2" id="KW-1185">Reference proteome</keyword>
<reference evidence="1 2" key="2">
    <citation type="submission" date="2014-03" db="EMBL/GenBank/DDBJ databases">
        <title>The Genome Sequence of Anncaliia algerae insect isolate PRA339.</title>
        <authorList>
            <consortium name="The Broad Institute Genome Sequencing Platform"/>
            <consortium name="The Broad Institute Genome Sequencing Center for Infectious Disease"/>
            <person name="Cuomo C."/>
            <person name="Becnel J."/>
            <person name="Sanscrainte N."/>
            <person name="Walker B."/>
            <person name="Young S.K."/>
            <person name="Zeng Q."/>
            <person name="Gargeya S."/>
            <person name="Fitzgerald M."/>
            <person name="Haas B."/>
            <person name="Abouelleil A."/>
            <person name="Alvarado L."/>
            <person name="Arachchi H.M."/>
            <person name="Berlin A.M."/>
            <person name="Chapman S.B."/>
            <person name="Dewar J."/>
            <person name="Goldberg J."/>
            <person name="Griggs A."/>
            <person name="Gujja S."/>
            <person name="Hansen M."/>
            <person name="Howarth C."/>
            <person name="Imamovic A."/>
            <person name="Larimer J."/>
            <person name="McCowan C."/>
            <person name="Murphy C."/>
            <person name="Neiman D."/>
            <person name="Pearson M."/>
            <person name="Priest M."/>
            <person name="Roberts A."/>
            <person name="Saif S."/>
            <person name="Shea T."/>
            <person name="Sisk P."/>
            <person name="Sykes S."/>
            <person name="Wortman J."/>
            <person name="Nusbaum C."/>
            <person name="Birren B."/>
        </authorList>
    </citation>
    <scope>NUCLEOTIDE SEQUENCE [LARGE SCALE GENOMIC DNA]</scope>
    <source>
        <strain evidence="1 2">PRA339</strain>
    </source>
</reference>
<dbReference type="VEuPathDB" id="MicrosporidiaDB:H312_01121"/>
<dbReference type="HOGENOM" id="CLU_1354305_0_0_1"/>
<dbReference type="Proteomes" id="UP000030655">
    <property type="component" value="Unassembled WGS sequence"/>
</dbReference>
<proteinExistence type="predicted"/>
<accession>A0A059F373</accession>
<dbReference type="OrthoDB" id="10325696at2759"/>